<dbReference type="Gene3D" id="3.40.970.10">
    <property type="entry name" value="Ribonuclease H1, N-terminal domain"/>
    <property type="match status" value="2"/>
</dbReference>
<comment type="function">
    <text evidence="10">Endonuclease that specifically degrades the RNA of RNA-DNA hybrids.</text>
</comment>
<keyword evidence="7 10" id="KW-0255">Endonuclease</keyword>
<comment type="cofactor">
    <cofactor evidence="2 10">
        <name>Mg(2+)</name>
        <dbReference type="ChEBI" id="CHEBI:18420"/>
    </cofactor>
</comment>
<protein>
    <recommendedName>
        <fullName evidence="4 10">Ribonuclease H</fullName>
        <shortName evidence="10">RNase H</shortName>
        <ecNumber evidence="4 10">3.1.26.4</ecNumber>
    </recommendedName>
</protein>
<dbReference type="EC" id="3.1.26.4" evidence="4 10"/>
<dbReference type="Proteomes" id="UP000256328">
    <property type="component" value="Unassembled WGS sequence"/>
</dbReference>
<dbReference type="Pfam" id="PF00075">
    <property type="entry name" value="RNase_H"/>
    <property type="match status" value="1"/>
</dbReference>
<keyword evidence="9 10" id="KW-0460">Magnesium</keyword>
<comment type="catalytic activity">
    <reaction evidence="1 10">
        <text>Endonucleolytic cleavage to 5'-phosphomonoester.</text>
        <dbReference type="EC" id="3.1.26.4"/>
    </reaction>
</comment>
<comment type="similarity">
    <text evidence="3 10">Belongs to the RNase H family.</text>
</comment>
<evidence type="ECO:0000256" key="6">
    <source>
        <dbReference type="ARBA" id="ARBA00022723"/>
    </source>
</evidence>
<dbReference type="SUPFAM" id="SSF53098">
    <property type="entry name" value="Ribonuclease H-like"/>
    <property type="match status" value="1"/>
</dbReference>
<dbReference type="CDD" id="cd09280">
    <property type="entry name" value="RNase_HI_eukaryote_like"/>
    <property type="match status" value="1"/>
</dbReference>
<dbReference type="EMBL" id="PDLN01000006">
    <property type="protein sequence ID" value="RDW83132.1"/>
    <property type="molecule type" value="Genomic_DNA"/>
</dbReference>
<reference evidence="13 14" key="1">
    <citation type="journal article" date="2018" name="IMA Fungus">
        <title>IMA Genome-F 9: Draft genome sequence of Annulohypoxylon stygium, Aspergillus mulundensis, Berkeleyomyces basicola (syn. Thielaviopsis basicola), Ceratocystis smalleyi, two Cercospora beticola strains, Coleophoma cylindrospora, Fusarium fracticaudum, Phialophora cf. hyalina, and Morchella septimelata.</title>
        <authorList>
            <person name="Wingfield B.D."/>
            <person name="Bills G.F."/>
            <person name="Dong Y."/>
            <person name="Huang W."/>
            <person name="Nel W.J."/>
            <person name="Swalarsk-Parry B.S."/>
            <person name="Vaghefi N."/>
            <person name="Wilken P.M."/>
            <person name="An Z."/>
            <person name="de Beer Z.W."/>
            <person name="De Vos L."/>
            <person name="Chen L."/>
            <person name="Duong T.A."/>
            <person name="Gao Y."/>
            <person name="Hammerbacher A."/>
            <person name="Kikkert J.R."/>
            <person name="Li Y."/>
            <person name="Li H."/>
            <person name="Li K."/>
            <person name="Li Q."/>
            <person name="Liu X."/>
            <person name="Ma X."/>
            <person name="Naidoo K."/>
            <person name="Pethybridge S.J."/>
            <person name="Sun J."/>
            <person name="Steenkamp E.T."/>
            <person name="van der Nest M.A."/>
            <person name="van Wyk S."/>
            <person name="Wingfield M.J."/>
            <person name="Xiong C."/>
            <person name="Yue Q."/>
            <person name="Zhang X."/>
        </authorList>
    </citation>
    <scope>NUCLEOTIDE SEQUENCE [LARGE SCALE GENOMIC DNA]</scope>
    <source>
        <strain evidence="13 14">BP5796</strain>
    </source>
</reference>
<keyword evidence="8 10" id="KW-0378">Hydrolase</keyword>
<evidence type="ECO:0000256" key="1">
    <source>
        <dbReference type="ARBA" id="ARBA00000077"/>
    </source>
</evidence>
<dbReference type="InterPro" id="IPR012337">
    <property type="entry name" value="RNaseH-like_sf"/>
</dbReference>
<dbReference type="GO" id="GO:0003676">
    <property type="term" value="F:nucleic acid binding"/>
    <property type="evidence" value="ECO:0007669"/>
    <property type="project" value="UniProtKB-UniRule"/>
</dbReference>
<dbReference type="InterPro" id="IPR036397">
    <property type="entry name" value="RNaseH_sf"/>
</dbReference>
<keyword evidence="5 10" id="KW-0540">Nuclease</keyword>
<dbReference type="PROSITE" id="PS50879">
    <property type="entry name" value="RNASE_H_1"/>
    <property type="match status" value="1"/>
</dbReference>
<dbReference type="InterPro" id="IPR017067">
    <property type="entry name" value="RNase_H1_euk"/>
</dbReference>
<dbReference type="GO" id="GO:0004523">
    <property type="term" value="F:RNA-DNA hybrid ribonuclease activity"/>
    <property type="evidence" value="ECO:0007669"/>
    <property type="project" value="UniProtKB-UniRule"/>
</dbReference>
<dbReference type="GO" id="GO:0000287">
    <property type="term" value="F:magnesium ion binding"/>
    <property type="evidence" value="ECO:0007669"/>
    <property type="project" value="UniProtKB-UniRule"/>
</dbReference>
<feature type="region of interest" description="Disordered" evidence="11">
    <location>
        <begin position="120"/>
        <end position="152"/>
    </location>
</feature>
<evidence type="ECO:0000256" key="2">
    <source>
        <dbReference type="ARBA" id="ARBA00001946"/>
    </source>
</evidence>
<evidence type="ECO:0000256" key="3">
    <source>
        <dbReference type="ARBA" id="ARBA00005300"/>
    </source>
</evidence>
<evidence type="ECO:0000256" key="11">
    <source>
        <dbReference type="SAM" id="MobiDB-lite"/>
    </source>
</evidence>
<dbReference type="Pfam" id="PF01693">
    <property type="entry name" value="Cauli_VI"/>
    <property type="match status" value="2"/>
</dbReference>
<dbReference type="SUPFAM" id="SSF55658">
    <property type="entry name" value="L9 N-domain-like"/>
    <property type="match status" value="2"/>
</dbReference>
<dbReference type="FunFam" id="3.40.970.10:FF:000001">
    <property type="entry name" value="Ribonuclease H1"/>
    <property type="match status" value="2"/>
</dbReference>
<evidence type="ECO:0000256" key="8">
    <source>
        <dbReference type="ARBA" id="ARBA00022801"/>
    </source>
</evidence>
<evidence type="ECO:0000256" key="10">
    <source>
        <dbReference type="PIRNR" id="PIRNR036852"/>
    </source>
</evidence>
<organism evidence="13 14">
    <name type="scientific">Coleophoma crateriformis</name>
    <dbReference type="NCBI Taxonomy" id="565419"/>
    <lineage>
        <taxon>Eukaryota</taxon>
        <taxon>Fungi</taxon>
        <taxon>Dikarya</taxon>
        <taxon>Ascomycota</taxon>
        <taxon>Pezizomycotina</taxon>
        <taxon>Leotiomycetes</taxon>
        <taxon>Helotiales</taxon>
        <taxon>Dermateaceae</taxon>
        <taxon>Coleophoma</taxon>
    </lineage>
</organism>
<feature type="domain" description="RNase H type-1" evidence="12">
    <location>
        <begin position="190"/>
        <end position="340"/>
    </location>
</feature>
<evidence type="ECO:0000313" key="14">
    <source>
        <dbReference type="Proteomes" id="UP000256328"/>
    </source>
</evidence>
<proteinExistence type="inferred from homology"/>
<feature type="region of interest" description="Disordered" evidence="11">
    <location>
        <begin position="160"/>
        <end position="179"/>
    </location>
</feature>
<evidence type="ECO:0000256" key="5">
    <source>
        <dbReference type="ARBA" id="ARBA00022722"/>
    </source>
</evidence>
<sequence length="344" mass="37506">MVSKKRKIGDGGPKYYAVRVGHTPGVYTNWEDCQEQITGFKGAQFKSYLDKTEAEMFVTGKSLPVAQKTGDKFYGVAVGRVPGVYETWDEASEQVVGVKGPKYKKFATRKEAEDFVKAGGNKVAAELTPTPTPKPTPNSLPKDSKKSKVKEETSSYFKDEIYESSDSKPPVAKKLKTAPSQPVISHAGMKGDTLVVYTDGSSLGNGKKGAQAGVGVYFGEGDPRNVSEPLAGMPQTNQRAELTAVLRALQICEQDTPILIITDSNYSINCCTLWHTSWEKNGWKTSTGGSVLNKDLVVDIRKLIEQRKAKNVATTFRWIKGHSNDKGNEAADRLAVAGARMAMR</sequence>
<dbReference type="Gene3D" id="3.30.420.10">
    <property type="entry name" value="Ribonuclease H-like superfamily/Ribonuclease H"/>
    <property type="match status" value="1"/>
</dbReference>
<evidence type="ECO:0000313" key="13">
    <source>
        <dbReference type="EMBL" id="RDW83132.1"/>
    </source>
</evidence>
<dbReference type="OrthoDB" id="407198at2759"/>
<dbReference type="GO" id="GO:0043137">
    <property type="term" value="P:DNA replication, removal of RNA primer"/>
    <property type="evidence" value="ECO:0007669"/>
    <property type="project" value="TreeGrafter"/>
</dbReference>
<dbReference type="PANTHER" id="PTHR10642:SF26">
    <property type="entry name" value="RIBONUCLEASE H1"/>
    <property type="match status" value="1"/>
</dbReference>
<dbReference type="InterPro" id="IPR011320">
    <property type="entry name" value="RNase_H1_N"/>
</dbReference>
<dbReference type="InterPro" id="IPR009027">
    <property type="entry name" value="Ribosomal_bL9/RNase_H1_N"/>
</dbReference>
<comment type="caution">
    <text evidence="13">The sequence shown here is derived from an EMBL/GenBank/DDBJ whole genome shotgun (WGS) entry which is preliminary data.</text>
</comment>
<dbReference type="PANTHER" id="PTHR10642">
    <property type="entry name" value="RIBONUCLEASE H1"/>
    <property type="match status" value="1"/>
</dbReference>
<name>A0A3D8S9U7_9HELO</name>
<keyword evidence="14" id="KW-1185">Reference proteome</keyword>
<evidence type="ECO:0000256" key="4">
    <source>
        <dbReference type="ARBA" id="ARBA00012180"/>
    </source>
</evidence>
<dbReference type="FunFam" id="3.30.420.10:FF:000090">
    <property type="entry name" value="Ribonuclease H"/>
    <property type="match status" value="1"/>
</dbReference>
<accession>A0A3D8S9U7</accession>
<dbReference type="PIRSF" id="PIRSF036852">
    <property type="entry name" value="Ribonuclease_H1_euk"/>
    <property type="match status" value="1"/>
</dbReference>
<evidence type="ECO:0000256" key="7">
    <source>
        <dbReference type="ARBA" id="ARBA00022759"/>
    </source>
</evidence>
<dbReference type="InterPro" id="IPR037056">
    <property type="entry name" value="RNase_H1_N_sf"/>
</dbReference>
<gene>
    <name evidence="13" type="ORF">BP5796_04623</name>
</gene>
<dbReference type="InterPro" id="IPR050092">
    <property type="entry name" value="RNase_H"/>
</dbReference>
<evidence type="ECO:0000259" key="12">
    <source>
        <dbReference type="PROSITE" id="PS50879"/>
    </source>
</evidence>
<keyword evidence="6 10" id="KW-0479">Metal-binding</keyword>
<feature type="compositionally biased region" description="Basic and acidic residues" evidence="11">
    <location>
        <begin position="142"/>
        <end position="152"/>
    </location>
</feature>
<dbReference type="InterPro" id="IPR002156">
    <property type="entry name" value="RNaseH_domain"/>
</dbReference>
<dbReference type="AlphaFoldDB" id="A0A3D8S9U7"/>
<evidence type="ECO:0000256" key="9">
    <source>
        <dbReference type="ARBA" id="ARBA00022842"/>
    </source>
</evidence>